<keyword evidence="4" id="KW-1185">Reference proteome</keyword>
<dbReference type="PANTHER" id="PTHR42924">
    <property type="entry name" value="EXONUCLEASE"/>
    <property type="match status" value="1"/>
</dbReference>
<dbReference type="GO" id="GO:0035312">
    <property type="term" value="F:5'-3' DNA exonuclease activity"/>
    <property type="evidence" value="ECO:0007669"/>
    <property type="project" value="TreeGrafter"/>
</dbReference>
<dbReference type="EMBL" id="VEPZ02001044">
    <property type="protein sequence ID" value="KAE8698529.1"/>
    <property type="molecule type" value="Genomic_DNA"/>
</dbReference>
<evidence type="ECO:0000256" key="1">
    <source>
        <dbReference type="SAM" id="MobiDB-lite"/>
    </source>
</evidence>
<proteinExistence type="predicted"/>
<dbReference type="InterPro" id="IPR003141">
    <property type="entry name" value="Pol/His_phosphatase_N"/>
</dbReference>
<reference evidence="3" key="1">
    <citation type="submission" date="2019-09" db="EMBL/GenBank/DDBJ databases">
        <title>Draft genome information of white flower Hibiscus syriacus.</title>
        <authorList>
            <person name="Kim Y.-M."/>
        </authorList>
    </citation>
    <scope>NUCLEOTIDE SEQUENCE [LARGE SCALE GENOMIC DNA]</scope>
    <source>
        <strain evidence="3">YM2019G1</strain>
    </source>
</reference>
<dbReference type="CDD" id="cd07438">
    <property type="entry name" value="PHP_HisPPase_AMP"/>
    <property type="match status" value="1"/>
</dbReference>
<gene>
    <name evidence="3" type="ORF">F3Y22_tig00110597pilonHSYRG00354</name>
</gene>
<feature type="compositionally biased region" description="Basic residues" evidence="1">
    <location>
        <begin position="22"/>
        <end position="35"/>
    </location>
</feature>
<feature type="domain" description="Polymerase/histidinol phosphatase N-terminal" evidence="2">
    <location>
        <begin position="91"/>
        <end position="156"/>
    </location>
</feature>
<name>A0A6A3A5Y0_HIBSY</name>
<dbReference type="Gene3D" id="1.10.150.650">
    <property type="match status" value="1"/>
</dbReference>
<feature type="compositionally biased region" description="Polar residues" evidence="1">
    <location>
        <begin position="1"/>
        <end position="12"/>
    </location>
</feature>
<dbReference type="InterPro" id="IPR016195">
    <property type="entry name" value="Pol/histidinol_Pase-like"/>
</dbReference>
<dbReference type="InterPro" id="IPR004013">
    <property type="entry name" value="PHP_dom"/>
</dbReference>
<protein>
    <submittedName>
        <fullName evidence="3">Hyccin-like</fullName>
    </submittedName>
</protein>
<evidence type="ECO:0000259" key="2">
    <source>
        <dbReference type="SMART" id="SM00481"/>
    </source>
</evidence>
<dbReference type="InterPro" id="IPR052018">
    <property type="entry name" value="PHP_domain"/>
</dbReference>
<dbReference type="Pfam" id="PF02811">
    <property type="entry name" value="PHP"/>
    <property type="match status" value="1"/>
</dbReference>
<evidence type="ECO:0000313" key="4">
    <source>
        <dbReference type="Proteomes" id="UP000436088"/>
    </source>
</evidence>
<dbReference type="SUPFAM" id="SSF89550">
    <property type="entry name" value="PHP domain-like"/>
    <property type="match status" value="1"/>
</dbReference>
<dbReference type="Gene3D" id="3.20.20.140">
    <property type="entry name" value="Metal-dependent hydrolases"/>
    <property type="match status" value="1"/>
</dbReference>
<dbReference type="PANTHER" id="PTHR42924:SF3">
    <property type="entry name" value="POLYMERASE_HISTIDINOL PHOSPHATASE N-TERMINAL DOMAIN-CONTAINING PROTEIN"/>
    <property type="match status" value="1"/>
</dbReference>
<evidence type="ECO:0000313" key="3">
    <source>
        <dbReference type="EMBL" id="KAE8698529.1"/>
    </source>
</evidence>
<dbReference type="FunFam" id="1.10.150.650:FF:000002">
    <property type="entry name" value="PHP domain-containing protein"/>
    <property type="match status" value="1"/>
</dbReference>
<dbReference type="AlphaFoldDB" id="A0A6A3A5Y0"/>
<feature type="region of interest" description="Disordered" evidence="1">
    <location>
        <begin position="1"/>
        <end position="40"/>
    </location>
</feature>
<organism evidence="3 4">
    <name type="scientific">Hibiscus syriacus</name>
    <name type="common">Rose of Sharon</name>
    <dbReference type="NCBI Taxonomy" id="106335"/>
    <lineage>
        <taxon>Eukaryota</taxon>
        <taxon>Viridiplantae</taxon>
        <taxon>Streptophyta</taxon>
        <taxon>Embryophyta</taxon>
        <taxon>Tracheophyta</taxon>
        <taxon>Spermatophyta</taxon>
        <taxon>Magnoliopsida</taxon>
        <taxon>eudicotyledons</taxon>
        <taxon>Gunneridae</taxon>
        <taxon>Pentapetalae</taxon>
        <taxon>rosids</taxon>
        <taxon>malvids</taxon>
        <taxon>Malvales</taxon>
        <taxon>Malvaceae</taxon>
        <taxon>Malvoideae</taxon>
        <taxon>Hibiscus</taxon>
    </lineage>
</organism>
<dbReference type="Proteomes" id="UP000436088">
    <property type="component" value="Unassembled WGS sequence"/>
</dbReference>
<comment type="caution">
    <text evidence="3">The sequence shown here is derived from an EMBL/GenBank/DDBJ whole genome shotgun (WGS) entry which is preliminary data.</text>
</comment>
<dbReference type="SMART" id="SM00481">
    <property type="entry name" value="POLIIIAc"/>
    <property type="match status" value="1"/>
</dbReference>
<accession>A0A6A3A5Y0</accession>
<dbReference type="GO" id="GO:0004534">
    <property type="term" value="F:5'-3' RNA exonuclease activity"/>
    <property type="evidence" value="ECO:0007669"/>
    <property type="project" value="TreeGrafter"/>
</dbReference>
<dbReference type="OrthoDB" id="16564at2759"/>
<sequence length="457" mass="50104">MVGLGDNSNKISGTKAIDNSKKKNKKKKRGGSKRKMTAEQASAFKSVTEWVYLDHSNSSSSSSATSALSSWVVDDFGVQKSLGRGMEKVVFELHSHSKHSDGFLSPSKLVERAHGRGVKVLALTDHDTMSGITEAVETARRFGIKIIPGVEISTIFSPRNPEMEEPVHILAYYSSCGPMRFEELEKLLANIREGRYLRAKDMVLKLNKLKLPLKWEHVTKIAGNGVAPGRLHVARAMVEAGYVENLKQAFSRYLYDGGPAYSTGREPLAEEAVRLICETGGLAVLAHPWALKNPIPIIRQLKEAGLHGMEVYRSDGRLAAFSDLADTYELLKLGGSDYHGRGGNGESELGSVNLPVMVLHEFLKVARPIWCGAIKDILESYAEEPSALNLARIAGFSRMGSLKGSPPLSCGKDWIDRCLSSWLTTEERQNAEFEAIRLKLSLASIDLGGVQVPIETK</sequence>